<reference evidence="1" key="1">
    <citation type="journal article" date="2015" name="Nature">
        <title>Complex archaea that bridge the gap between prokaryotes and eukaryotes.</title>
        <authorList>
            <person name="Spang A."/>
            <person name="Saw J.H."/>
            <person name="Jorgensen S.L."/>
            <person name="Zaremba-Niedzwiedzka K."/>
            <person name="Martijn J."/>
            <person name="Lind A.E."/>
            <person name="van Eijk R."/>
            <person name="Schleper C."/>
            <person name="Guy L."/>
            <person name="Ettema T.J."/>
        </authorList>
    </citation>
    <scope>NUCLEOTIDE SEQUENCE</scope>
</reference>
<sequence length="60" mass="6724">CGEVDELMMSRVTLWEMISRPPYPSTVISKPPTGSYMITSIYVGNDKKLVIEYSDIPRGA</sequence>
<proteinExistence type="predicted"/>
<dbReference type="EMBL" id="LAZR01024404">
    <property type="protein sequence ID" value="KKL75250.1"/>
    <property type="molecule type" value="Genomic_DNA"/>
</dbReference>
<accession>A0A0F9H0X8</accession>
<gene>
    <name evidence="1" type="ORF">LCGC14_2056810</name>
</gene>
<protein>
    <submittedName>
        <fullName evidence="1">Uncharacterized protein</fullName>
    </submittedName>
</protein>
<evidence type="ECO:0000313" key="1">
    <source>
        <dbReference type="EMBL" id="KKL75250.1"/>
    </source>
</evidence>
<comment type="caution">
    <text evidence="1">The sequence shown here is derived from an EMBL/GenBank/DDBJ whole genome shotgun (WGS) entry which is preliminary data.</text>
</comment>
<feature type="non-terminal residue" evidence="1">
    <location>
        <position position="1"/>
    </location>
</feature>
<dbReference type="AlphaFoldDB" id="A0A0F9H0X8"/>
<name>A0A0F9H0X8_9ZZZZ</name>
<organism evidence="1">
    <name type="scientific">marine sediment metagenome</name>
    <dbReference type="NCBI Taxonomy" id="412755"/>
    <lineage>
        <taxon>unclassified sequences</taxon>
        <taxon>metagenomes</taxon>
        <taxon>ecological metagenomes</taxon>
    </lineage>
</organism>